<dbReference type="InterPro" id="IPR011257">
    <property type="entry name" value="DNA_glycosylase"/>
</dbReference>
<proteinExistence type="predicted"/>
<evidence type="ECO:0000259" key="1">
    <source>
        <dbReference type="Pfam" id="PF00730"/>
    </source>
</evidence>
<sequence length="192" mass="20635">MANSLYLSGDAAADALLAENDFALLVGMLLDQQVPMETAFAGPAKLRERLGDLSPEQIAGMDRDELVAVFAEKPAVHRYPKAMAGRVQDLARAIVESYDGNTTALWTEGDPDGKEVLARLKALPGYGQQKAKIFLALLGKQFGLSAPGWREAAAEYGDPDARRSIADVTDGNSLSEVRAFKKEQKAKAKLAT</sequence>
<dbReference type="Pfam" id="PF00730">
    <property type="entry name" value="HhH-GPD"/>
    <property type="match status" value="1"/>
</dbReference>
<dbReference type="Proteomes" id="UP001209083">
    <property type="component" value="Chromosome"/>
</dbReference>
<dbReference type="InterPro" id="IPR003265">
    <property type="entry name" value="HhH-GPD_domain"/>
</dbReference>
<dbReference type="RefSeq" id="WP_349637364.1">
    <property type="nucleotide sequence ID" value="NZ_CP090958.1"/>
</dbReference>
<dbReference type="NCBIfam" id="TIGR03252">
    <property type="entry name" value="HhH-GPD-type base excision DNA repair protein"/>
    <property type="match status" value="1"/>
</dbReference>
<reference evidence="2 3" key="1">
    <citation type="submission" date="2023-05" db="EMBL/GenBank/DDBJ databases">
        <title>Lithophilousrod everest ZFBP1038 complete genpme.</title>
        <authorList>
            <person name="Tian M."/>
        </authorList>
    </citation>
    <scope>NUCLEOTIDE SEQUENCE [LARGE SCALE GENOMIC DNA]</scope>
    <source>
        <strain evidence="2 3">ZFBP1038</strain>
    </source>
</reference>
<organism evidence="2 3">
    <name type="scientific">Saxibacter everestensis</name>
    <dbReference type="NCBI Taxonomy" id="2909229"/>
    <lineage>
        <taxon>Bacteria</taxon>
        <taxon>Bacillati</taxon>
        <taxon>Actinomycetota</taxon>
        <taxon>Actinomycetes</taxon>
        <taxon>Micrococcales</taxon>
        <taxon>Brevibacteriaceae</taxon>
        <taxon>Saxibacter</taxon>
    </lineage>
</organism>
<evidence type="ECO:0000313" key="2">
    <source>
        <dbReference type="EMBL" id="WGW10583.1"/>
    </source>
</evidence>
<keyword evidence="3" id="KW-1185">Reference proteome</keyword>
<dbReference type="Gene3D" id="1.10.340.30">
    <property type="entry name" value="Hypothetical protein, domain 2"/>
    <property type="match status" value="1"/>
</dbReference>
<gene>
    <name evidence="2" type="ORF">LWF01_10580</name>
</gene>
<feature type="domain" description="HhH-GPD" evidence="1">
    <location>
        <begin position="26"/>
        <end position="185"/>
    </location>
</feature>
<evidence type="ECO:0000313" key="3">
    <source>
        <dbReference type="Proteomes" id="UP001209083"/>
    </source>
</evidence>
<dbReference type="SUPFAM" id="SSF48150">
    <property type="entry name" value="DNA-glycosylase"/>
    <property type="match status" value="1"/>
</dbReference>
<protein>
    <submittedName>
        <fullName evidence="2">HhH-GPD-type base excision DNA repair protein</fullName>
    </submittedName>
</protein>
<accession>A0ABY8QNN6</accession>
<name>A0ABY8QNN6_9MICO</name>
<dbReference type="EMBL" id="CP090958">
    <property type="protein sequence ID" value="WGW10583.1"/>
    <property type="molecule type" value="Genomic_DNA"/>
</dbReference>
<dbReference type="InterPro" id="IPR017658">
    <property type="entry name" value="HhH-GPD_base_excis"/>
</dbReference>